<evidence type="ECO:0000256" key="3">
    <source>
        <dbReference type="SAM" id="MobiDB-lite"/>
    </source>
</evidence>
<dbReference type="PANTHER" id="PTHR46116">
    <property type="entry name" value="(E3-INDEPENDENT) E2 UBIQUITIN-CONJUGATING ENZYME"/>
    <property type="match status" value="1"/>
</dbReference>
<dbReference type="SMART" id="SM00212">
    <property type="entry name" value="UBCc"/>
    <property type="match status" value="1"/>
</dbReference>
<dbReference type="GO" id="GO:0016740">
    <property type="term" value="F:transferase activity"/>
    <property type="evidence" value="ECO:0007669"/>
    <property type="project" value="UniProtKB-KW"/>
</dbReference>
<evidence type="ECO:0000256" key="4">
    <source>
        <dbReference type="SAM" id="SignalP"/>
    </source>
</evidence>
<protein>
    <recommendedName>
        <fullName evidence="5">UBC core domain-containing protein</fullName>
    </recommendedName>
</protein>
<feature type="chain" id="PRO_5042169841" description="UBC core domain-containing protein" evidence="4">
    <location>
        <begin position="18"/>
        <end position="924"/>
    </location>
</feature>
<reference evidence="6" key="1">
    <citation type="submission" date="2023-06" db="EMBL/GenBank/DDBJ databases">
        <title>Male Hemibagrus guttatus genome.</title>
        <authorList>
            <person name="Bian C."/>
        </authorList>
    </citation>
    <scope>NUCLEOTIDE SEQUENCE</scope>
    <source>
        <strain evidence="6">Male_cb2023</strain>
        <tissue evidence="6">Muscle</tissue>
    </source>
</reference>
<keyword evidence="4" id="KW-0732">Signal</keyword>
<dbReference type="EMBL" id="JAUCMX010000008">
    <property type="protein sequence ID" value="KAK3537532.1"/>
    <property type="molecule type" value="Genomic_DNA"/>
</dbReference>
<comment type="caution">
    <text evidence="6">The sequence shown here is derived from an EMBL/GenBank/DDBJ whole genome shotgun (WGS) entry which is preliminary data.</text>
</comment>
<organism evidence="6 7">
    <name type="scientific">Hemibagrus guttatus</name>
    <dbReference type="NCBI Taxonomy" id="175788"/>
    <lineage>
        <taxon>Eukaryota</taxon>
        <taxon>Metazoa</taxon>
        <taxon>Chordata</taxon>
        <taxon>Craniata</taxon>
        <taxon>Vertebrata</taxon>
        <taxon>Euteleostomi</taxon>
        <taxon>Actinopterygii</taxon>
        <taxon>Neopterygii</taxon>
        <taxon>Teleostei</taxon>
        <taxon>Ostariophysi</taxon>
        <taxon>Siluriformes</taxon>
        <taxon>Bagridae</taxon>
        <taxon>Hemibagrus</taxon>
    </lineage>
</organism>
<dbReference type="GO" id="GO:0004869">
    <property type="term" value="F:cysteine-type endopeptidase inhibitor activity"/>
    <property type="evidence" value="ECO:0007669"/>
    <property type="project" value="TreeGrafter"/>
</dbReference>
<evidence type="ECO:0000259" key="5">
    <source>
        <dbReference type="PROSITE" id="PS50127"/>
    </source>
</evidence>
<feature type="domain" description="UBC core" evidence="5">
    <location>
        <begin position="754"/>
        <end position="924"/>
    </location>
</feature>
<name>A0AAE0QYS9_9TELE</name>
<feature type="compositionally biased region" description="Acidic residues" evidence="3">
    <location>
        <begin position="148"/>
        <end position="161"/>
    </location>
</feature>
<feature type="signal peptide" evidence="4">
    <location>
        <begin position="1"/>
        <end position="17"/>
    </location>
</feature>
<keyword evidence="7" id="KW-1185">Reference proteome</keyword>
<gene>
    <name evidence="6" type="ORF">QTP70_013160</name>
</gene>
<feature type="region of interest" description="Disordered" evidence="3">
    <location>
        <begin position="141"/>
        <end position="165"/>
    </location>
</feature>
<keyword evidence="2" id="KW-0833">Ubl conjugation pathway</keyword>
<dbReference type="PANTHER" id="PTHR46116:SF39">
    <property type="entry name" value="BACULOVIRAL IAP REPEAT-CONTAINING PROTEIN 6"/>
    <property type="match status" value="1"/>
</dbReference>
<evidence type="ECO:0000313" key="7">
    <source>
        <dbReference type="Proteomes" id="UP001274896"/>
    </source>
</evidence>
<dbReference type="SUPFAM" id="SSF54495">
    <property type="entry name" value="UBC-like"/>
    <property type="match status" value="1"/>
</dbReference>
<dbReference type="FunFam" id="3.10.110.10:FF:000134">
    <property type="entry name" value="Baculoviral IAP repeat-containing 6"/>
    <property type="match status" value="1"/>
</dbReference>
<dbReference type="InterPro" id="IPR000608">
    <property type="entry name" value="UBC"/>
</dbReference>
<evidence type="ECO:0000256" key="2">
    <source>
        <dbReference type="ARBA" id="ARBA00022786"/>
    </source>
</evidence>
<dbReference type="AlphaFoldDB" id="A0AAE0QYS9"/>
<dbReference type="CDD" id="cd23810">
    <property type="entry name" value="UBCc_BIRC6"/>
    <property type="match status" value="1"/>
</dbReference>
<dbReference type="InterPro" id="IPR016135">
    <property type="entry name" value="UBQ-conjugating_enzyme/RWD"/>
</dbReference>
<sequence length="924" mass="98932">MALEIGAVHLILACLSALSHHAPRVPSSSSNHSEVSNGQGVVSADDQQLYWAKGTGFGTGSTASGWDVEQALNKQRLEEEHVTCLLQVLASYINPAGCVCSGDSGLVDGGSHSNSALPSVLQELLSQSCLIPAMSSYLRNDSERGVDVNEDDDEEVEEGADDAQQGQDGLLPLLLGFLNADGCRAHPERCLSTEREEERMRNPALSVPVPLYSQAVVTESVSAPLYSQAVVTESVPAPLYSQAVVTESVPAPLYSQAVVTESVPAPLYSQAVVTESVSAPLYSQAVVTESVPAPLYSQAVVTESVSAPLYSQAVVTESVPAPLYSQAVVTESVSAPLYSQAVVTESVPAPLYSQAVVTESVSAPLYSQAVVTESVPAPLYSQAVVTESVSAPLYSQAVVTESVPAPLYSQAVVTESVPAPLYSQAVVTESVPALLYSQAVVTESVSAPLYSQAVVTESVSAPLYSQAVVTESVPALLYSQAVVTESVSAPLYSQAVVTESVSAPLYSQAVVTESVPAPLYSQAVVTESVPAPLYSQAVVTESVPAPLYSQAVVTESVLSVLDMARHIPLYRALLELLRALSSSSSLVPLLLPLSTSTTEEEEEEEPNAQSHTSVSTLLAKMKTCVDTYTNRLRSKKDKSKGVMKAEPSDPEPEGLTLLVPDIQKTAEIVYAATTSLRQANHERKMAECSRKTAVRPKPLSNLRSLEEKYVAAMKKLQFDTFEMVCEDEDGKLVFKVNYHYLSQVKNASDANSAARARRLAQEAVTLSTSLPLSSSSSVFVRCDEERLDIMKVLITGPADTPYANGCFEFDVYFPQDYPNSPPLVNLETTGGHSVRFNPNLYNDGKVLVSVQSLILVSEPYFNEPGYERSRGTPSGTQSSREYDGNIRQATVKWAMLEQIRNPSPCFKESDSDHNKVRSCVCAPH</sequence>
<dbReference type="Gene3D" id="3.10.110.10">
    <property type="entry name" value="Ubiquitin Conjugating Enzyme"/>
    <property type="match status" value="2"/>
</dbReference>
<proteinExistence type="predicted"/>
<dbReference type="Proteomes" id="UP001274896">
    <property type="component" value="Unassembled WGS sequence"/>
</dbReference>
<dbReference type="GO" id="GO:0043066">
    <property type="term" value="P:negative regulation of apoptotic process"/>
    <property type="evidence" value="ECO:0007669"/>
    <property type="project" value="TreeGrafter"/>
</dbReference>
<feature type="region of interest" description="Disordered" evidence="3">
    <location>
        <begin position="635"/>
        <end position="655"/>
    </location>
</feature>
<evidence type="ECO:0000313" key="6">
    <source>
        <dbReference type="EMBL" id="KAK3537532.1"/>
    </source>
</evidence>
<dbReference type="PROSITE" id="PS50127">
    <property type="entry name" value="UBC_2"/>
    <property type="match status" value="1"/>
</dbReference>
<dbReference type="FunFam" id="3.10.110.10:FF:000238">
    <property type="entry name" value="Uncharacterized protein"/>
    <property type="match status" value="1"/>
</dbReference>
<dbReference type="Pfam" id="PF00179">
    <property type="entry name" value="UQ_con"/>
    <property type="match status" value="1"/>
</dbReference>
<keyword evidence="1" id="KW-0808">Transferase</keyword>
<accession>A0AAE0QYS9</accession>
<evidence type="ECO:0000256" key="1">
    <source>
        <dbReference type="ARBA" id="ARBA00022679"/>
    </source>
</evidence>
<dbReference type="GO" id="GO:0005634">
    <property type="term" value="C:nucleus"/>
    <property type="evidence" value="ECO:0007669"/>
    <property type="project" value="TreeGrafter"/>
</dbReference>